<dbReference type="AlphaFoldDB" id="A0A7R7ZRF9"/>
<feature type="domain" description="Response regulatory" evidence="5">
    <location>
        <begin position="2"/>
        <end position="129"/>
    </location>
</feature>
<reference evidence="6" key="2">
    <citation type="submission" date="2021-02" db="EMBL/GenBank/DDBJ databases">
        <title>Aspergillus chevalieri M1 genome sequence.</title>
        <authorList>
            <person name="Kadooka C."/>
            <person name="Mori K."/>
            <person name="Futagami T."/>
        </authorList>
    </citation>
    <scope>NUCLEOTIDE SEQUENCE</scope>
    <source>
        <strain evidence="6">M1</strain>
    </source>
</reference>
<accession>A0A7R7ZRF9</accession>
<gene>
    <name evidence="6" type="ORF">ACHE_70888A</name>
</gene>
<dbReference type="Gene3D" id="3.40.50.2300">
    <property type="match status" value="1"/>
</dbReference>
<dbReference type="KEGG" id="ache:ACHE_70888A"/>
<proteinExistence type="predicted"/>
<dbReference type="PANTHER" id="PTHR44591:SF3">
    <property type="entry name" value="RESPONSE REGULATORY DOMAIN-CONTAINING PROTEIN"/>
    <property type="match status" value="1"/>
</dbReference>
<dbReference type="InterPro" id="IPR001789">
    <property type="entry name" value="Sig_transdc_resp-reg_receiver"/>
</dbReference>
<name>A0A7R7ZRF9_ASPCH</name>
<dbReference type="PROSITE" id="PS50110">
    <property type="entry name" value="RESPONSE_REGULATORY"/>
    <property type="match status" value="1"/>
</dbReference>
<protein>
    <recommendedName>
        <fullName evidence="3">Stress response regulator protein 1</fullName>
    </recommendedName>
</protein>
<comment type="function">
    <text evidence="2">Required for stress adaptation, morphogenesis and virulence.</text>
</comment>
<comment type="caution">
    <text evidence="4">Lacks conserved residue(s) required for the propagation of feature annotation.</text>
</comment>
<dbReference type="InterPro" id="IPR011006">
    <property type="entry name" value="CheY-like_superfamily"/>
</dbReference>
<evidence type="ECO:0000313" key="7">
    <source>
        <dbReference type="Proteomes" id="UP000637239"/>
    </source>
</evidence>
<dbReference type="PANTHER" id="PTHR44591">
    <property type="entry name" value="STRESS RESPONSE REGULATOR PROTEIN 1"/>
    <property type="match status" value="1"/>
</dbReference>
<dbReference type="Proteomes" id="UP000637239">
    <property type="component" value="Chromosome 7"/>
</dbReference>
<evidence type="ECO:0000256" key="1">
    <source>
        <dbReference type="ARBA" id="ARBA00022553"/>
    </source>
</evidence>
<reference evidence="6" key="1">
    <citation type="submission" date="2021-01" db="EMBL/GenBank/DDBJ databases">
        <authorList>
            <consortium name="Aspergillus chevalieri M1 genome sequencing consortium"/>
            <person name="Kazuki M."/>
            <person name="Futagami T."/>
        </authorList>
    </citation>
    <scope>NUCLEOTIDE SEQUENCE</scope>
    <source>
        <strain evidence="6">M1</strain>
    </source>
</reference>
<dbReference type="RefSeq" id="XP_043140567.1">
    <property type="nucleotide sequence ID" value="XM_043283270.1"/>
</dbReference>
<evidence type="ECO:0000256" key="4">
    <source>
        <dbReference type="PROSITE-ProRule" id="PRU00169"/>
    </source>
</evidence>
<evidence type="ECO:0000259" key="5">
    <source>
        <dbReference type="PROSITE" id="PS50110"/>
    </source>
</evidence>
<dbReference type="GeneID" id="66986403"/>
<dbReference type="EMBL" id="AP024422">
    <property type="protein sequence ID" value="BCR92045.1"/>
    <property type="molecule type" value="Genomic_DNA"/>
</dbReference>
<evidence type="ECO:0000256" key="3">
    <source>
        <dbReference type="ARBA" id="ARBA00040436"/>
    </source>
</evidence>
<dbReference type="SUPFAM" id="SSF52172">
    <property type="entry name" value="CheY-like"/>
    <property type="match status" value="1"/>
</dbReference>
<evidence type="ECO:0000313" key="6">
    <source>
        <dbReference type="EMBL" id="BCR92045.1"/>
    </source>
</evidence>
<keyword evidence="7" id="KW-1185">Reference proteome</keyword>
<organism evidence="6 7">
    <name type="scientific">Aspergillus chevalieri</name>
    <name type="common">Eurotium chevalieri</name>
    <dbReference type="NCBI Taxonomy" id="182096"/>
    <lineage>
        <taxon>Eukaryota</taxon>
        <taxon>Fungi</taxon>
        <taxon>Dikarya</taxon>
        <taxon>Ascomycota</taxon>
        <taxon>Pezizomycotina</taxon>
        <taxon>Eurotiomycetes</taxon>
        <taxon>Eurotiomycetidae</taxon>
        <taxon>Eurotiales</taxon>
        <taxon>Aspergillaceae</taxon>
        <taxon>Aspergillus</taxon>
        <taxon>Aspergillus subgen. Aspergillus</taxon>
    </lineage>
</organism>
<dbReference type="GO" id="GO:0000160">
    <property type="term" value="P:phosphorelay signal transduction system"/>
    <property type="evidence" value="ECO:0007669"/>
    <property type="project" value="InterPro"/>
</dbReference>
<dbReference type="InterPro" id="IPR050595">
    <property type="entry name" value="Bact_response_regulator"/>
</dbReference>
<keyword evidence="1" id="KW-0597">Phosphoprotein</keyword>
<sequence length="164" mass="18685">MLVLQIDNNPAMQKLLPKMLSKHNIAHIPVQNPRDALAYLSNPHNLRPNIIFLKMQIPVMSSQEFIHVLRTKPPFANDPLLRATPVIGMDSGYSFRPRREKHINEWGVDDAIPRPMKAKALQDVLLYWSRREVVPNQGPGDDVSIQPVWGPFPLRGYTGPRSLL</sequence>
<evidence type="ECO:0000256" key="2">
    <source>
        <dbReference type="ARBA" id="ARBA00037668"/>
    </source>
</evidence>